<dbReference type="InterPro" id="IPR001223">
    <property type="entry name" value="Glyco_hydro18_cat"/>
</dbReference>
<evidence type="ECO:0000256" key="2">
    <source>
        <dbReference type="SAM" id="SignalP"/>
    </source>
</evidence>
<dbReference type="CDD" id="cd12215">
    <property type="entry name" value="ChiC_BD"/>
    <property type="match status" value="1"/>
</dbReference>
<protein>
    <recommendedName>
        <fullName evidence="3">GH18 domain-containing protein</fullName>
    </recommendedName>
</protein>
<evidence type="ECO:0000259" key="3">
    <source>
        <dbReference type="PROSITE" id="PS51910"/>
    </source>
</evidence>
<dbReference type="Gene3D" id="2.10.10.20">
    <property type="entry name" value="Carbohydrate-binding module superfamily 5/12"/>
    <property type="match status" value="1"/>
</dbReference>
<dbReference type="SUPFAM" id="SSF51445">
    <property type="entry name" value="(Trans)glycosidases"/>
    <property type="match status" value="1"/>
</dbReference>
<dbReference type="GO" id="GO:0005576">
    <property type="term" value="C:extracellular region"/>
    <property type="evidence" value="ECO:0007669"/>
    <property type="project" value="InterPro"/>
</dbReference>
<dbReference type="PROSITE" id="PS51910">
    <property type="entry name" value="GH18_2"/>
    <property type="match status" value="1"/>
</dbReference>
<dbReference type="InterPro" id="IPR017853">
    <property type="entry name" value="GH"/>
</dbReference>
<dbReference type="SMART" id="SM00495">
    <property type="entry name" value="ChtBD3"/>
    <property type="match status" value="1"/>
</dbReference>
<keyword evidence="1" id="KW-0378">Hydrolase</keyword>
<dbReference type="GO" id="GO:0005975">
    <property type="term" value="P:carbohydrate metabolic process"/>
    <property type="evidence" value="ECO:0007669"/>
    <property type="project" value="InterPro"/>
</dbReference>
<dbReference type="SUPFAM" id="SSF51055">
    <property type="entry name" value="Carbohydrate binding domain"/>
    <property type="match status" value="1"/>
</dbReference>
<proteinExistence type="predicted"/>
<dbReference type="STRING" id="329046.A0A1Y2C031"/>
<keyword evidence="2" id="KW-0732">Signal</keyword>
<gene>
    <name evidence="4" type="ORF">BCR33DRAFT_767989</name>
</gene>
<dbReference type="EMBL" id="MCGO01000035">
    <property type="protein sequence ID" value="ORY40369.1"/>
    <property type="molecule type" value="Genomic_DNA"/>
</dbReference>
<dbReference type="GO" id="GO:0004553">
    <property type="term" value="F:hydrolase activity, hydrolyzing O-glycosyl compounds"/>
    <property type="evidence" value="ECO:0007669"/>
    <property type="project" value="InterPro"/>
</dbReference>
<dbReference type="Proteomes" id="UP000193642">
    <property type="component" value="Unassembled WGS sequence"/>
</dbReference>
<keyword evidence="5" id="KW-1185">Reference proteome</keyword>
<dbReference type="Gene3D" id="3.20.20.80">
    <property type="entry name" value="Glycosidases"/>
    <property type="match status" value="1"/>
</dbReference>
<feature type="chain" id="PRO_5011007771" description="GH18 domain-containing protein" evidence="2">
    <location>
        <begin position="17"/>
        <end position="505"/>
    </location>
</feature>
<sequence>MIGLFAILAASLLASALPLQKRASALTFAPYNYLQNDGFDPVAYHAATGATDFTLAFVTADSNNQPYWNGDSVGDIQTKFYADKIAAIRAWGGDVRISFGGAAGTELALVAKDAASLADTYLSVINAYGFTYADFDIEGSTLDNTAVVDMRNQAIAIMQSKLPNLKISYTLPVSTNGLVSTGIYVITSAQKYGARIDCVNIMTMDYYQSVPYVDANGNSLMGQYAISAAQGTYSQIGSQVGSIGITPMIGINDDVKEVFTLADAAQVAAWVKTVNYVSLLSFWVASADAQGNVDGKGSAKNAYGKIFADAANSSGTPKTTTSAVVVKTTTTSTTTTTTTTTAAVKTTTAVIVQTTTTSASSGQTPCVAPYDATKTYLKGDQASEGGFNYVANWYALNNDPAANSAPYSQWTNLGACGGTGPVVTTAAPKTTTAAVRQTTTAAAPKTTTAVAPITTTAAAGGKISNGASCTIYGAWGCSNACICNYVAANGANVLQWQCTPTSASC</sequence>
<dbReference type="InterPro" id="IPR003610">
    <property type="entry name" value="CBM5/12"/>
</dbReference>
<feature type="domain" description="GH18" evidence="3">
    <location>
        <begin position="28"/>
        <end position="310"/>
    </location>
</feature>
<evidence type="ECO:0000313" key="4">
    <source>
        <dbReference type="EMBL" id="ORY40369.1"/>
    </source>
</evidence>
<dbReference type="GO" id="GO:0030246">
    <property type="term" value="F:carbohydrate binding"/>
    <property type="evidence" value="ECO:0007669"/>
    <property type="project" value="InterPro"/>
</dbReference>
<evidence type="ECO:0000256" key="1">
    <source>
        <dbReference type="ARBA" id="ARBA00022801"/>
    </source>
</evidence>
<dbReference type="OrthoDB" id="3012298at2759"/>
<dbReference type="InterPro" id="IPR052750">
    <property type="entry name" value="GH18_Chitinase"/>
</dbReference>
<dbReference type="InterPro" id="IPR036573">
    <property type="entry name" value="CBM_sf_5/12"/>
</dbReference>
<comment type="caution">
    <text evidence="4">The sequence shown here is derived from an EMBL/GenBank/DDBJ whole genome shotgun (WGS) entry which is preliminary data.</text>
</comment>
<dbReference type="PANTHER" id="PTHR42976">
    <property type="entry name" value="BIFUNCTIONAL CHITINASE/LYSOZYME-RELATED"/>
    <property type="match status" value="1"/>
</dbReference>
<accession>A0A1Y2C031</accession>
<dbReference type="PANTHER" id="PTHR42976:SF1">
    <property type="entry name" value="GH18 DOMAIN-CONTAINING PROTEIN-RELATED"/>
    <property type="match status" value="1"/>
</dbReference>
<dbReference type="AlphaFoldDB" id="A0A1Y2C031"/>
<evidence type="ECO:0000313" key="5">
    <source>
        <dbReference type="Proteomes" id="UP000193642"/>
    </source>
</evidence>
<dbReference type="CDD" id="cd06543">
    <property type="entry name" value="GH18_PF-ChiA-like"/>
    <property type="match status" value="1"/>
</dbReference>
<feature type="signal peptide" evidence="2">
    <location>
        <begin position="1"/>
        <end position="16"/>
    </location>
</feature>
<reference evidence="4 5" key="1">
    <citation type="submission" date="2016-07" db="EMBL/GenBank/DDBJ databases">
        <title>Pervasive Adenine N6-methylation of Active Genes in Fungi.</title>
        <authorList>
            <consortium name="DOE Joint Genome Institute"/>
            <person name="Mondo S.J."/>
            <person name="Dannebaum R.O."/>
            <person name="Kuo R.C."/>
            <person name="Labutti K."/>
            <person name="Haridas S."/>
            <person name="Kuo A."/>
            <person name="Salamov A."/>
            <person name="Ahrendt S.R."/>
            <person name="Lipzen A."/>
            <person name="Sullivan W."/>
            <person name="Andreopoulos W.B."/>
            <person name="Clum A."/>
            <person name="Lindquist E."/>
            <person name="Daum C."/>
            <person name="Ramamoorthy G.K."/>
            <person name="Gryganskyi A."/>
            <person name="Culley D."/>
            <person name="Magnuson J.K."/>
            <person name="James T.Y."/>
            <person name="O'Malley M.A."/>
            <person name="Stajich J.E."/>
            <person name="Spatafora J.W."/>
            <person name="Visel A."/>
            <person name="Grigoriev I.V."/>
        </authorList>
    </citation>
    <scope>NUCLEOTIDE SEQUENCE [LARGE SCALE GENOMIC DNA]</scope>
    <source>
        <strain evidence="4 5">JEL800</strain>
    </source>
</reference>
<dbReference type="Pfam" id="PF00704">
    <property type="entry name" value="Glyco_hydro_18"/>
    <property type="match status" value="1"/>
</dbReference>
<organism evidence="4 5">
    <name type="scientific">Rhizoclosmatium globosum</name>
    <dbReference type="NCBI Taxonomy" id="329046"/>
    <lineage>
        <taxon>Eukaryota</taxon>
        <taxon>Fungi</taxon>
        <taxon>Fungi incertae sedis</taxon>
        <taxon>Chytridiomycota</taxon>
        <taxon>Chytridiomycota incertae sedis</taxon>
        <taxon>Chytridiomycetes</taxon>
        <taxon>Chytridiales</taxon>
        <taxon>Chytriomycetaceae</taxon>
        <taxon>Rhizoclosmatium</taxon>
    </lineage>
</organism>
<name>A0A1Y2C031_9FUNG</name>